<dbReference type="RefSeq" id="WP_294181323.1">
    <property type="nucleotide sequence ID" value="NZ_JBGFFE010000001.1"/>
</dbReference>
<dbReference type="InterPro" id="IPR012902">
    <property type="entry name" value="N_methyl_site"/>
</dbReference>
<protein>
    <submittedName>
        <fullName evidence="2">Competence type IV pilus minor pilin ComGF</fullName>
    </submittedName>
</protein>
<dbReference type="Pfam" id="PF07963">
    <property type="entry name" value="N_methyl"/>
    <property type="match status" value="1"/>
</dbReference>
<proteinExistence type="predicted"/>
<keyword evidence="1" id="KW-1133">Transmembrane helix</keyword>
<organism evidence="2 3">
    <name type="scientific">Clostridium lapidicellarium</name>
    <dbReference type="NCBI Taxonomy" id="3240931"/>
    <lineage>
        <taxon>Bacteria</taxon>
        <taxon>Bacillati</taxon>
        <taxon>Bacillota</taxon>
        <taxon>Clostridia</taxon>
        <taxon>Eubacteriales</taxon>
        <taxon>Clostridiaceae</taxon>
        <taxon>Clostridium</taxon>
    </lineage>
</organism>
<sequence length="177" mass="20728">MEKYMEMSRWINMNSTGEIIKNKMKCRKGFTIIEMLLVVALVASITIVQIRVISKYMKLHREEIDYSRELFYVNEAFMIIGHQVKEAKYIDIKNNMIILKRYDGEGYDYIKKHKGDSIVISYGSSNSPTLNNILKGIKDFKVEKNGKVFYISIDMGKGSFYKKCFAVERERLEGDLY</sequence>
<keyword evidence="3" id="KW-1185">Reference proteome</keyword>
<evidence type="ECO:0000313" key="2">
    <source>
        <dbReference type="EMBL" id="MEY8762297.1"/>
    </source>
</evidence>
<accession>A0ABV4DTJ9</accession>
<name>A0ABV4DTJ9_9CLOT</name>
<keyword evidence="1" id="KW-0472">Membrane</keyword>
<dbReference type="EMBL" id="JBGFFE010000001">
    <property type="protein sequence ID" value="MEY8762297.1"/>
    <property type="molecule type" value="Genomic_DNA"/>
</dbReference>
<dbReference type="NCBIfam" id="TIGR02532">
    <property type="entry name" value="IV_pilin_GFxxxE"/>
    <property type="match status" value="1"/>
</dbReference>
<evidence type="ECO:0000256" key="1">
    <source>
        <dbReference type="SAM" id="Phobius"/>
    </source>
</evidence>
<comment type="caution">
    <text evidence="2">The sequence shown here is derived from an EMBL/GenBank/DDBJ whole genome shotgun (WGS) entry which is preliminary data.</text>
</comment>
<keyword evidence="1" id="KW-0812">Transmembrane</keyword>
<dbReference type="Proteomes" id="UP001565220">
    <property type="component" value="Unassembled WGS sequence"/>
</dbReference>
<dbReference type="InterPro" id="IPR016977">
    <property type="entry name" value="ComGF"/>
</dbReference>
<feature type="transmembrane region" description="Helical" evidence="1">
    <location>
        <begin position="30"/>
        <end position="50"/>
    </location>
</feature>
<evidence type="ECO:0000313" key="3">
    <source>
        <dbReference type="Proteomes" id="UP001565220"/>
    </source>
</evidence>
<reference evidence="2 3" key="1">
    <citation type="submission" date="2024-08" db="EMBL/GenBank/DDBJ databases">
        <title>Clostridium lapicellarii sp. nov., and Clostridium renhuaiense sp. nov., two species isolated from the mud in a fermentation cellar used for producing sauce-flavour Chinese liquors.</title>
        <authorList>
            <person name="Yang F."/>
            <person name="Wang H."/>
            <person name="Chen L.Q."/>
            <person name="Zhou N."/>
            <person name="Lu J.J."/>
            <person name="Pu X.X."/>
            <person name="Wan B."/>
            <person name="Wang L."/>
            <person name="Liu S.J."/>
        </authorList>
    </citation>
    <scope>NUCLEOTIDE SEQUENCE [LARGE SCALE GENOMIC DNA]</scope>
    <source>
        <strain evidence="2 3">MT-113</strain>
    </source>
</reference>
<dbReference type="Pfam" id="PF15980">
    <property type="entry name" value="ComGF"/>
    <property type="match status" value="1"/>
</dbReference>
<gene>
    <name evidence="2" type="ORF">AB8S09_01360</name>
</gene>